<comment type="caution">
    <text evidence="1">The sequence shown here is derived from an EMBL/GenBank/DDBJ whole genome shotgun (WGS) entry which is preliminary data.</text>
</comment>
<reference evidence="1" key="1">
    <citation type="submission" date="2022-07" db="EMBL/GenBank/DDBJ databases">
        <authorList>
            <person name="Xamxidin M."/>
        </authorList>
    </citation>
    <scope>NUCLEOTIDE SEQUENCE</scope>
    <source>
        <strain evidence="1">YS8-69</strain>
    </source>
</reference>
<dbReference type="Proteomes" id="UP001165267">
    <property type="component" value="Unassembled WGS sequence"/>
</dbReference>
<evidence type="ECO:0000313" key="1">
    <source>
        <dbReference type="EMBL" id="MCR2747695.1"/>
    </source>
</evidence>
<protein>
    <submittedName>
        <fullName evidence="1">Uncharacterized protein</fullName>
    </submittedName>
</protein>
<proteinExistence type="predicted"/>
<keyword evidence="2" id="KW-1185">Reference proteome</keyword>
<name>A0ABT1XK92_9BURK</name>
<organism evidence="1 2">
    <name type="scientific">Limnobacter parvus</name>
    <dbReference type="NCBI Taxonomy" id="2939690"/>
    <lineage>
        <taxon>Bacteria</taxon>
        <taxon>Pseudomonadati</taxon>
        <taxon>Pseudomonadota</taxon>
        <taxon>Betaproteobacteria</taxon>
        <taxon>Burkholderiales</taxon>
        <taxon>Burkholderiaceae</taxon>
        <taxon>Limnobacter</taxon>
    </lineage>
</organism>
<evidence type="ECO:0000313" key="2">
    <source>
        <dbReference type="Proteomes" id="UP001165267"/>
    </source>
</evidence>
<sequence length="223" mass="24178">MACNPIEAIDACRPSKNKQDNSCGDLAAFYAGGYCPTVNYGGEVATNASAVDSGYSPRSLNAGSSAGSSMGAFQWGALIESYMDPNDSTPPRFLVNGNGQPNGTGPNFSYYLTGDPSQQRYPLIYDLSDPNVIDMLGGRERWSGAELTALGNSAMHKPPEKQALFFEAVAAMVASPTPWTLNEFTEFLYANGYENHDPQYQSTEVPAWYVWAQEGDAYNLRMT</sequence>
<accession>A0ABT1XK92</accession>
<dbReference type="RefSeq" id="WP_257512917.1">
    <property type="nucleotide sequence ID" value="NZ_JANKHG010000027.1"/>
</dbReference>
<dbReference type="EMBL" id="JANKHG010000027">
    <property type="protein sequence ID" value="MCR2747695.1"/>
    <property type="molecule type" value="Genomic_DNA"/>
</dbReference>
<gene>
    <name evidence="1" type="ORF">NSP04_13675</name>
</gene>